<feature type="active site" description="Charge relay system" evidence="5">
    <location>
        <position position="413"/>
    </location>
</feature>
<evidence type="ECO:0000256" key="3">
    <source>
        <dbReference type="ARBA" id="ARBA00022801"/>
    </source>
</evidence>
<comment type="similarity">
    <text evidence="1">Belongs to the type-B carboxylesterase/lipase family.</text>
</comment>
<dbReference type="GO" id="GO:0004104">
    <property type="term" value="F:cholinesterase activity"/>
    <property type="evidence" value="ECO:0007669"/>
    <property type="project" value="InterPro"/>
</dbReference>
<protein>
    <recommendedName>
        <fullName evidence="7">Carboxylesterase type B domain-containing protein</fullName>
    </recommendedName>
</protein>
<evidence type="ECO:0000256" key="4">
    <source>
        <dbReference type="ARBA" id="ARBA00023157"/>
    </source>
</evidence>
<name>A0AAE2D6Y9_SCHME</name>
<dbReference type="InterPro" id="IPR019819">
    <property type="entry name" value="Carboxylesterase_B_CS"/>
</dbReference>
<organism evidence="8 9">
    <name type="scientific">Schistosoma mekongi</name>
    <name type="common">Parasitic worm</name>
    <dbReference type="NCBI Taxonomy" id="38744"/>
    <lineage>
        <taxon>Eukaryota</taxon>
        <taxon>Metazoa</taxon>
        <taxon>Spiralia</taxon>
        <taxon>Lophotrochozoa</taxon>
        <taxon>Platyhelminthes</taxon>
        <taxon>Trematoda</taxon>
        <taxon>Digenea</taxon>
        <taxon>Strigeidida</taxon>
        <taxon>Schistosomatoidea</taxon>
        <taxon>Schistosomatidae</taxon>
        <taxon>Schistosoma</taxon>
    </lineage>
</organism>
<keyword evidence="3" id="KW-0378">Hydrolase</keyword>
<evidence type="ECO:0000256" key="5">
    <source>
        <dbReference type="PIRSR" id="PIRSR600997-1"/>
    </source>
</evidence>
<proteinExistence type="inferred from homology"/>
<keyword evidence="4" id="KW-1015">Disulfide bond</keyword>
<gene>
    <name evidence="8" type="ORF">MN116_002594</name>
</gene>
<dbReference type="PROSITE" id="PS00941">
    <property type="entry name" value="CARBOXYLESTERASE_B_2"/>
    <property type="match status" value="1"/>
</dbReference>
<dbReference type="SUPFAM" id="SSF53474">
    <property type="entry name" value="alpha/beta-Hydrolases"/>
    <property type="match status" value="1"/>
</dbReference>
<keyword evidence="6" id="KW-0732">Signal</keyword>
<dbReference type="InterPro" id="IPR000997">
    <property type="entry name" value="Cholinesterase"/>
</dbReference>
<dbReference type="PRINTS" id="PR00878">
    <property type="entry name" value="CHOLNESTRASE"/>
</dbReference>
<evidence type="ECO:0000313" key="9">
    <source>
        <dbReference type="Proteomes" id="UP001292079"/>
    </source>
</evidence>
<keyword evidence="2" id="KW-0719">Serine esterase</keyword>
<dbReference type="Proteomes" id="UP001292079">
    <property type="component" value="Unassembled WGS sequence"/>
</dbReference>
<feature type="active site" description="Acyl-ester intermediate" evidence="5">
    <location>
        <position position="248"/>
    </location>
</feature>
<evidence type="ECO:0000313" key="8">
    <source>
        <dbReference type="EMBL" id="KAK4473472.1"/>
    </source>
</evidence>
<keyword evidence="9" id="KW-1185">Reference proteome</keyword>
<evidence type="ECO:0000256" key="1">
    <source>
        <dbReference type="ARBA" id="ARBA00005964"/>
    </source>
</evidence>
<reference evidence="8" key="2">
    <citation type="journal article" date="2023" name="Infect Dis Poverty">
        <title>Chromosome-scale genome of the human blood fluke Schistosoma mekongi and its implications for public health.</title>
        <authorList>
            <person name="Zhou M."/>
            <person name="Xu L."/>
            <person name="Xu D."/>
            <person name="Chen W."/>
            <person name="Khan J."/>
            <person name="Hu Y."/>
            <person name="Huang H."/>
            <person name="Wei H."/>
            <person name="Zhang Y."/>
            <person name="Chusongsang P."/>
            <person name="Tanasarnprasert K."/>
            <person name="Hu X."/>
            <person name="Limpanont Y."/>
            <person name="Lv Z."/>
        </authorList>
    </citation>
    <scope>NUCLEOTIDE SEQUENCE</scope>
    <source>
        <strain evidence="8">LV_2022a</strain>
    </source>
</reference>
<evidence type="ECO:0000256" key="2">
    <source>
        <dbReference type="ARBA" id="ARBA00022487"/>
    </source>
</evidence>
<feature type="active site" description="Charge relay system" evidence="5">
    <location>
        <position position="565"/>
    </location>
</feature>
<dbReference type="InterPro" id="IPR029058">
    <property type="entry name" value="AB_hydrolase_fold"/>
</dbReference>
<evidence type="ECO:0000256" key="6">
    <source>
        <dbReference type="SAM" id="SignalP"/>
    </source>
</evidence>
<accession>A0AAE2D6Y9</accession>
<reference evidence="8" key="1">
    <citation type="submission" date="2022-04" db="EMBL/GenBank/DDBJ databases">
        <authorList>
            <person name="Xu L."/>
            <person name="Lv Z."/>
        </authorList>
    </citation>
    <scope>NUCLEOTIDE SEQUENCE</scope>
    <source>
        <strain evidence="8">LV_2022a</strain>
    </source>
</reference>
<feature type="domain" description="Carboxylesterase type B" evidence="7">
    <location>
        <begin position="30"/>
        <end position="662"/>
    </location>
</feature>
<dbReference type="EMBL" id="JALJAT010000002">
    <property type="protein sequence ID" value="KAK4473472.1"/>
    <property type="molecule type" value="Genomic_DNA"/>
</dbReference>
<dbReference type="PANTHER" id="PTHR43918">
    <property type="entry name" value="ACETYLCHOLINESTERASE"/>
    <property type="match status" value="1"/>
</dbReference>
<dbReference type="AlphaFoldDB" id="A0AAE2D6Y9"/>
<dbReference type="InterPro" id="IPR050654">
    <property type="entry name" value="AChE-related_enzymes"/>
</dbReference>
<dbReference type="Pfam" id="PF00135">
    <property type="entry name" value="COesterase"/>
    <property type="match status" value="1"/>
</dbReference>
<feature type="chain" id="PRO_5042243909" description="Carboxylesterase type B domain-containing protein" evidence="6">
    <location>
        <begin position="23"/>
        <end position="724"/>
    </location>
</feature>
<sequence length="724" mass="82804">MSFTITHLFILTLHSIIFPVNSDLQTYINVELSHGGTIRGIKETVNINGDELIVNRFLGIPYAMPPIGKLRFAPPEKHPGWNGVRNATKYSPTCWQYIFEGFDANNPAGKMWINNTEMSEDCLYLNVWVPNNAVNDRRLLPVMVWIYGGGFTSGSANLQVYNGAILSATQNVIIVSMQYRVGAFGFLRLDPNIANNDEMHRNKNASSNSSIALGNQGILDQHMALMWIKENIQRLHGDPNQVTIFGESAGAVSISILWMSPLAQSYFQRAILQSGSLYARWGLDNAQEAHEKAVEFALACGCKSPSLDRKASLECLQQLDPLTLINQLDSINSAIGKRRYNTIHQCLHPYTYKNETFLLGQSTSTRLYFDVPFQPVIDGYVIPKHPDEIFMEVNQKNALKLKPEILIGINENEALFFLLPGLSIKNTQFLYSNGTLHMPNSIKLAGNKQSLNGDDELTDFYWITTTQILDESHMRLGLAKLPSYYYNLPISSSSINGYYDPDTIKIPGEDVMKRLDELVGDLDFACPTINFAEHVARLPNAKVFLYHFNKRTQSLPLPKWTGVMHGYEIEYIFGIPYDKEFSKNFYNFTNNEKQLSLRIMQLWSNFAKTGHPSKTETGEILQPEWPLFRRTDRLITDDYDHFIIEDEFKRGSGLRRDRCKFWLHEMSDMAQILHNTCQLPSSGIKSTGYHHLINGFWLFLFIQYYLYEEIETMIKEKRIFVYLS</sequence>
<dbReference type="InterPro" id="IPR002018">
    <property type="entry name" value="CarbesteraseB"/>
</dbReference>
<dbReference type="Gene3D" id="3.40.50.1820">
    <property type="entry name" value="alpha/beta hydrolase"/>
    <property type="match status" value="1"/>
</dbReference>
<comment type="caution">
    <text evidence="8">The sequence shown here is derived from an EMBL/GenBank/DDBJ whole genome shotgun (WGS) entry which is preliminary data.</text>
</comment>
<feature type="signal peptide" evidence="6">
    <location>
        <begin position="1"/>
        <end position="22"/>
    </location>
</feature>
<dbReference type="PANTHER" id="PTHR43918:SF4">
    <property type="entry name" value="CARBOXYLIC ESTER HYDROLASE"/>
    <property type="match status" value="1"/>
</dbReference>
<evidence type="ECO:0000259" key="7">
    <source>
        <dbReference type="Pfam" id="PF00135"/>
    </source>
</evidence>